<feature type="chain" id="PRO_5025476068" evidence="2">
    <location>
        <begin position="21"/>
        <end position="72"/>
    </location>
</feature>
<accession>A0A6B0TSM0</accession>
<reference evidence="3" key="1">
    <citation type="submission" date="2019-12" db="EMBL/GenBank/DDBJ databases">
        <title>An insight into the sialome of adult female Ixodes ricinus ticks feeding for 6 days.</title>
        <authorList>
            <person name="Perner J."/>
            <person name="Ribeiro J.M.C."/>
        </authorList>
    </citation>
    <scope>NUCLEOTIDE SEQUENCE</scope>
    <source>
        <strain evidence="3">Semi-engorged</strain>
        <tissue evidence="3">Salivary glands</tissue>
    </source>
</reference>
<dbReference type="AlphaFoldDB" id="A0A6B0TSM0"/>
<feature type="signal peptide" evidence="2">
    <location>
        <begin position="1"/>
        <end position="20"/>
    </location>
</feature>
<feature type="region of interest" description="Disordered" evidence="1">
    <location>
        <begin position="39"/>
        <end position="72"/>
    </location>
</feature>
<sequence length="72" mass="7797">MFLHFSLLTIGTFTSWSTEGSTPPSLRRPQPVTVALRPMRSSDSLSGGRQMGAMWGMNSSGSSTLTRARSFS</sequence>
<feature type="compositionally biased region" description="Polar residues" evidence="1">
    <location>
        <begin position="57"/>
        <end position="72"/>
    </location>
</feature>
<evidence type="ECO:0000313" key="3">
    <source>
        <dbReference type="EMBL" id="MXU82902.1"/>
    </source>
</evidence>
<keyword evidence="2" id="KW-0732">Signal</keyword>
<organism evidence="3">
    <name type="scientific">Ixodes ricinus</name>
    <name type="common">Common tick</name>
    <name type="synonym">Acarus ricinus</name>
    <dbReference type="NCBI Taxonomy" id="34613"/>
    <lineage>
        <taxon>Eukaryota</taxon>
        <taxon>Metazoa</taxon>
        <taxon>Ecdysozoa</taxon>
        <taxon>Arthropoda</taxon>
        <taxon>Chelicerata</taxon>
        <taxon>Arachnida</taxon>
        <taxon>Acari</taxon>
        <taxon>Parasitiformes</taxon>
        <taxon>Ixodida</taxon>
        <taxon>Ixodoidea</taxon>
        <taxon>Ixodidae</taxon>
        <taxon>Ixodinae</taxon>
        <taxon>Ixodes</taxon>
    </lineage>
</organism>
<protein>
    <submittedName>
        <fullName evidence="3">Putative secreted protein</fullName>
    </submittedName>
</protein>
<name>A0A6B0TSM0_IXORI</name>
<evidence type="ECO:0000256" key="2">
    <source>
        <dbReference type="SAM" id="SignalP"/>
    </source>
</evidence>
<dbReference type="EMBL" id="GIFC01000819">
    <property type="protein sequence ID" value="MXU82902.1"/>
    <property type="molecule type" value="Transcribed_RNA"/>
</dbReference>
<evidence type="ECO:0000256" key="1">
    <source>
        <dbReference type="SAM" id="MobiDB-lite"/>
    </source>
</evidence>
<proteinExistence type="predicted"/>